<keyword evidence="3" id="KW-0863">Zinc-finger</keyword>
<dbReference type="GO" id="GO:0005634">
    <property type="term" value="C:nucleus"/>
    <property type="evidence" value="ECO:0007669"/>
    <property type="project" value="UniProtKB-SubCell"/>
</dbReference>
<dbReference type="GO" id="GO:0043565">
    <property type="term" value="F:sequence-specific DNA binding"/>
    <property type="evidence" value="ECO:0007669"/>
    <property type="project" value="InterPro"/>
</dbReference>
<dbReference type="PROSITE" id="PS51030">
    <property type="entry name" value="NUCLEAR_REC_DBD_2"/>
    <property type="match status" value="1"/>
</dbReference>
<dbReference type="Proteomes" id="UP001152759">
    <property type="component" value="Chromosome 2"/>
</dbReference>
<evidence type="ECO:0000256" key="7">
    <source>
        <dbReference type="ARBA" id="ARBA00023163"/>
    </source>
</evidence>
<evidence type="ECO:0000313" key="12">
    <source>
        <dbReference type="EMBL" id="CAH0384996.1"/>
    </source>
</evidence>
<dbReference type="SMART" id="SM00399">
    <property type="entry name" value="ZnF_C4"/>
    <property type="match status" value="1"/>
</dbReference>
<keyword evidence="6" id="KW-0238">DNA-binding</keyword>
<evidence type="ECO:0000256" key="5">
    <source>
        <dbReference type="ARBA" id="ARBA00023015"/>
    </source>
</evidence>
<accession>A0A9P0A6I8</accession>
<dbReference type="SUPFAM" id="SSF57716">
    <property type="entry name" value="Glucocorticoid receptor-like (DNA-binding domain)"/>
    <property type="match status" value="1"/>
</dbReference>
<dbReference type="InterPro" id="IPR013088">
    <property type="entry name" value="Znf_NHR/GATA"/>
</dbReference>
<dbReference type="Pfam" id="PF00105">
    <property type="entry name" value="zf-C4"/>
    <property type="match status" value="1"/>
</dbReference>
<feature type="compositionally biased region" description="Low complexity" evidence="10">
    <location>
        <begin position="147"/>
        <end position="182"/>
    </location>
</feature>
<keyword evidence="2" id="KW-0479">Metal-binding</keyword>
<evidence type="ECO:0000259" key="11">
    <source>
        <dbReference type="PROSITE" id="PS51030"/>
    </source>
</evidence>
<dbReference type="InterPro" id="IPR050200">
    <property type="entry name" value="Nuclear_hormone_rcpt_NR3"/>
</dbReference>
<keyword evidence="7" id="KW-0804">Transcription</keyword>
<keyword evidence="8" id="KW-0675">Receptor</keyword>
<protein>
    <recommendedName>
        <fullName evidence="11">Nuclear receptor domain-containing protein</fullName>
    </recommendedName>
</protein>
<evidence type="ECO:0000256" key="10">
    <source>
        <dbReference type="SAM" id="MobiDB-lite"/>
    </source>
</evidence>
<feature type="compositionally biased region" description="Basic and acidic residues" evidence="10">
    <location>
        <begin position="190"/>
        <end position="200"/>
    </location>
</feature>
<comment type="subcellular location">
    <subcellularLocation>
        <location evidence="1">Nucleus</location>
    </subcellularLocation>
</comment>
<feature type="compositionally biased region" description="Polar residues" evidence="10">
    <location>
        <begin position="346"/>
        <end position="360"/>
    </location>
</feature>
<evidence type="ECO:0000256" key="6">
    <source>
        <dbReference type="ARBA" id="ARBA00023125"/>
    </source>
</evidence>
<dbReference type="PANTHER" id="PTHR48092">
    <property type="entry name" value="KNIRPS-RELATED PROTEIN-RELATED"/>
    <property type="match status" value="1"/>
</dbReference>
<dbReference type="Gene3D" id="3.30.50.10">
    <property type="entry name" value="Erythroid Transcription Factor GATA-1, subunit A"/>
    <property type="match status" value="1"/>
</dbReference>
<feature type="region of interest" description="Disordered" evidence="10">
    <location>
        <begin position="144"/>
        <end position="234"/>
    </location>
</feature>
<evidence type="ECO:0000256" key="4">
    <source>
        <dbReference type="ARBA" id="ARBA00022833"/>
    </source>
</evidence>
<proteinExistence type="predicted"/>
<dbReference type="InterPro" id="IPR001628">
    <property type="entry name" value="Znf_hrmn_rcpt"/>
</dbReference>
<feature type="region of interest" description="Disordered" evidence="10">
    <location>
        <begin position="345"/>
        <end position="402"/>
    </location>
</feature>
<reference evidence="12" key="1">
    <citation type="submission" date="2021-12" db="EMBL/GenBank/DDBJ databases">
        <authorList>
            <person name="King R."/>
        </authorList>
    </citation>
    <scope>NUCLEOTIDE SEQUENCE</scope>
</reference>
<dbReference type="AlphaFoldDB" id="A0A9P0A6I8"/>
<gene>
    <name evidence="12" type="ORF">BEMITA_LOCUS4276</name>
</gene>
<sequence>MKSINDKRRVSGADRDGENQRKEEKMSFFGRTYNNLNAISECKNNGECIINKKNRTSCKACRLRKCLQVGMSKSGSRYGRRSNWFKIHCLLQEQGSAGGAALGAGLLGENGLNSALYPFHSANFLTTDKYVQANLNGYTPQFFDTTSNNNNNSSSINNNNNNTFSKSSLNNNNSNSNSNNNNQIKGKKSSKQEEDGRKSSDSTGSSVTEDESRSASASSVFRSHHTPSPLSEKDYLSQKKFSVAMPPLSSSSPLAMSGSKSLPFSSPISSHFLIPYISPHHRPHPLLPFSATRPGLTPTSAGSLLYLDPLSNAAPWSVRSGGDLLLCSPAPGGVAVEQERPIDLSVKSSPTTSPLQTVPSPASPVKDESDDESLDVIKPVPSPLDLTNKAPTAISNPITSLD</sequence>
<evidence type="ECO:0000256" key="2">
    <source>
        <dbReference type="ARBA" id="ARBA00022723"/>
    </source>
</evidence>
<keyword evidence="5" id="KW-0805">Transcription regulation</keyword>
<evidence type="ECO:0000256" key="8">
    <source>
        <dbReference type="ARBA" id="ARBA00023170"/>
    </source>
</evidence>
<organism evidence="12 13">
    <name type="scientific">Bemisia tabaci</name>
    <name type="common">Sweetpotato whitefly</name>
    <name type="synonym">Aleurodes tabaci</name>
    <dbReference type="NCBI Taxonomy" id="7038"/>
    <lineage>
        <taxon>Eukaryota</taxon>
        <taxon>Metazoa</taxon>
        <taxon>Ecdysozoa</taxon>
        <taxon>Arthropoda</taxon>
        <taxon>Hexapoda</taxon>
        <taxon>Insecta</taxon>
        <taxon>Pterygota</taxon>
        <taxon>Neoptera</taxon>
        <taxon>Paraneoptera</taxon>
        <taxon>Hemiptera</taxon>
        <taxon>Sternorrhyncha</taxon>
        <taxon>Aleyrodoidea</taxon>
        <taxon>Aleyrodidae</taxon>
        <taxon>Aleyrodinae</taxon>
        <taxon>Bemisia</taxon>
    </lineage>
</organism>
<evidence type="ECO:0000256" key="3">
    <source>
        <dbReference type="ARBA" id="ARBA00022771"/>
    </source>
</evidence>
<evidence type="ECO:0000313" key="13">
    <source>
        <dbReference type="Proteomes" id="UP001152759"/>
    </source>
</evidence>
<dbReference type="EMBL" id="OU963863">
    <property type="protein sequence ID" value="CAH0384996.1"/>
    <property type="molecule type" value="Genomic_DNA"/>
</dbReference>
<keyword evidence="13" id="KW-1185">Reference proteome</keyword>
<dbReference type="GO" id="GO:0008270">
    <property type="term" value="F:zinc ion binding"/>
    <property type="evidence" value="ECO:0007669"/>
    <property type="project" value="UniProtKB-KW"/>
</dbReference>
<evidence type="ECO:0000256" key="9">
    <source>
        <dbReference type="ARBA" id="ARBA00023242"/>
    </source>
</evidence>
<keyword evidence="9" id="KW-0539">Nucleus</keyword>
<evidence type="ECO:0000256" key="1">
    <source>
        <dbReference type="ARBA" id="ARBA00004123"/>
    </source>
</evidence>
<name>A0A9P0A6I8_BEMTA</name>
<dbReference type="GO" id="GO:0003700">
    <property type="term" value="F:DNA-binding transcription factor activity"/>
    <property type="evidence" value="ECO:0007669"/>
    <property type="project" value="InterPro"/>
</dbReference>
<feature type="region of interest" description="Disordered" evidence="10">
    <location>
        <begin position="1"/>
        <end position="24"/>
    </location>
</feature>
<feature type="compositionally biased region" description="Polar residues" evidence="10">
    <location>
        <begin position="389"/>
        <end position="402"/>
    </location>
</feature>
<feature type="domain" description="Nuclear receptor" evidence="11">
    <location>
        <begin position="27"/>
        <end position="78"/>
    </location>
</feature>
<keyword evidence="4" id="KW-0862">Zinc</keyword>